<feature type="signal peptide" evidence="2">
    <location>
        <begin position="1"/>
        <end position="24"/>
    </location>
</feature>
<dbReference type="Pfam" id="PF02321">
    <property type="entry name" value="OEP"/>
    <property type="match status" value="2"/>
</dbReference>
<keyword evidence="2" id="KW-0449">Lipoprotein</keyword>
<dbReference type="SUPFAM" id="SSF56954">
    <property type="entry name" value="Outer membrane efflux proteins (OEP)"/>
    <property type="match status" value="1"/>
</dbReference>
<dbReference type="PANTHER" id="PTHR30203:SF32">
    <property type="entry name" value="CATION EFFLUX SYSTEM PROTEIN CUSC"/>
    <property type="match status" value="1"/>
</dbReference>
<evidence type="ECO:0000256" key="2">
    <source>
        <dbReference type="RuleBase" id="RU362097"/>
    </source>
</evidence>
<keyword evidence="2" id="KW-0472">Membrane</keyword>
<evidence type="ECO:0000256" key="1">
    <source>
        <dbReference type="ARBA" id="ARBA00007613"/>
    </source>
</evidence>
<dbReference type="EMBL" id="JRYB01000001">
    <property type="protein sequence ID" value="OIJ40358.1"/>
    <property type="molecule type" value="Genomic_DNA"/>
</dbReference>
<accession>A0A1S2N5K8</accession>
<dbReference type="InterPro" id="IPR010131">
    <property type="entry name" value="MdtP/NodT-like"/>
</dbReference>
<dbReference type="GO" id="GO:0015562">
    <property type="term" value="F:efflux transmembrane transporter activity"/>
    <property type="evidence" value="ECO:0007669"/>
    <property type="project" value="InterPro"/>
</dbReference>
<comment type="caution">
    <text evidence="3">The sequence shown here is derived from an EMBL/GenBank/DDBJ whole genome shotgun (WGS) entry which is preliminary data.</text>
</comment>
<organism evidence="3 4">
    <name type="scientific">Massilia timonae</name>
    <dbReference type="NCBI Taxonomy" id="47229"/>
    <lineage>
        <taxon>Bacteria</taxon>
        <taxon>Pseudomonadati</taxon>
        <taxon>Pseudomonadota</taxon>
        <taxon>Betaproteobacteria</taxon>
        <taxon>Burkholderiales</taxon>
        <taxon>Oxalobacteraceae</taxon>
        <taxon>Telluria group</taxon>
        <taxon>Massilia</taxon>
    </lineage>
</organism>
<keyword evidence="2" id="KW-0732">Signal</keyword>
<keyword evidence="2" id="KW-0812">Transmembrane</keyword>
<reference evidence="3 4" key="1">
    <citation type="submission" date="2014-10" db="EMBL/GenBank/DDBJ databases">
        <authorList>
            <person name="Seo M.-J."/>
            <person name="Seok Y.J."/>
            <person name="Cha I.-T."/>
        </authorList>
    </citation>
    <scope>NUCLEOTIDE SEQUENCE [LARGE SCALE GENOMIC DNA]</scope>
    <source>
        <strain evidence="3 4">NEU</strain>
    </source>
</reference>
<keyword evidence="2" id="KW-1134">Transmembrane beta strand</keyword>
<gene>
    <name evidence="3" type="primary">oprM</name>
    <name evidence="3" type="ORF">LO55_2535</name>
</gene>
<dbReference type="PANTHER" id="PTHR30203">
    <property type="entry name" value="OUTER MEMBRANE CATION EFFLUX PROTEIN"/>
    <property type="match status" value="1"/>
</dbReference>
<protein>
    <submittedName>
        <fullName evidence="3">Outer membrane protein oprM</fullName>
    </submittedName>
</protein>
<sequence length="482" mass="51742">MIKHIKLATPLALAMTLAGCISLAPDYERPAAPVAAAFPETPKAATESTSPVLNAAPATVAWQSFFTDARLRSLIDAALVNNRDLRVAIANIEQARAQYRITRADRLPSVGLGISGNRQTTGEDQPIESVYQSGLSVSAFELDLFGRVRNLSEAALAQYLATEEARKATQISLISSVASAWLQLLADEELLRITQDTLNTRLESDKLTQLRFENGVASRLELQQSRSLVETARATLAQQQRLRAQDINLLTLLVGGPLPADVSAGATLAKTELPDIPAGLPSDLLTNRPDIRSAEQQLIAANANIGAARANFFPRITLTGTAGSASNELSGLFDSGTWGWTFAPQAILPIFDYGRNSATLGSARAQRDIAVAQYEQSIQTAFREVADALAGQATFSEQLRAQAAVTEAEADRFNLSDLRYRSGAASYLDLLDAQRSLFQSQQLSVQANLLRLQNQVTLYRVLGGGWTEPAAPADGATPVAAR</sequence>
<dbReference type="Gene3D" id="1.20.1600.10">
    <property type="entry name" value="Outer membrane efflux proteins (OEP)"/>
    <property type="match status" value="1"/>
</dbReference>
<dbReference type="Gene3D" id="2.20.200.10">
    <property type="entry name" value="Outer membrane efflux proteins (OEP)"/>
    <property type="match status" value="1"/>
</dbReference>
<dbReference type="NCBIfam" id="TIGR01845">
    <property type="entry name" value="outer_NodT"/>
    <property type="match status" value="1"/>
</dbReference>
<evidence type="ECO:0000313" key="4">
    <source>
        <dbReference type="Proteomes" id="UP000180246"/>
    </source>
</evidence>
<comment type="subcellular location">
    <subcellularLocation>
        <location evidence="2">Cell membrane</location>
        <topology evidence="2">Lipid-anchor</topology>
    </subcellularLocation>
</comment>
<keyword evidence="2" id="KW-0564">Palmitate</keyword>
<name>A0A1S2N5K8_9BURK</name>
<dbReference type="AlphaFoldDB" id="A0A1S2N5K8"/>
<dbReference type="GO" id="GO:0005886">
    <property type="term" value="C:plasma membrane"/>
    <property type="evidence" value="ECO:0007669"/>
    <property type="project" value="UniProtKB-SubCell"/>
</dbReference>
<comment type="similarity">
    <text evidence="1 2">Belongs to the outer membrane factor (OMF) (TC 1.B.17) family.</text>
</comment>
<proteinExistence type="inferred from homology"/>
<feature type="chain" id="PRO_5031676462" evidence="2">
    <location>
        <begin position="25"/>
        <end position="482"/>
    </location>
</feature>
<evidence type="ECO:0000313" key="3">
    <source>
        <dbReference type="EMBL" id="OIJ40358.1"/>
    </source>
</evidence>
<dbReference type="Proteomes" id="UP000180246">
    <property type="component" value="Unassembled WGS sequence"/>
</dbReference>
<dbReference type="RefSeq" id="WP_005665946.1">
    <property type="nucleotide sequence ID" value="NZ_DAMAFS010000005.1"/>
</dbReference>
<dbReference type="InterPro" id="IPR003423">
    <property type="entry name" value="OMP_efflux"/>
</dbReference>
<dbReference type="PROSITE" id="PS51257">
    <property type="entry name" value="PROKAR_LIPOPROTEIN"/>
    <property type="match status" value="1"/>
</dbReference>